<feature type="compositionally biased region" description="Low complexity" evidence="1">
    <location>
        <begin position="698"/>
        <end position="711"/>
    </location>
</feature>
<feature type="region of interest" description="Disordered" evidence="1">
    <location>
        <begin position="218"/>
        <end position="419"/>
    </location>
</feature>
<proteinExistence type="predicted"/>
<dbReference type="PANTHER" id="PTHR15715">
    <property type="entry name" value="CENTROSOMAL PROTEIN OF 170 KDA"/>
    <property type="match status" value="1"/>
</dbReference>
<feature type="compositionally biased region" description="Basic and acidic residues" evidence="1">
    <location>
        <begin position="227"/>
        <end position="263"/>
    </location>
</feature>
<dbReference type="PANTHER" id="PTHR15715:SF47">
    <property type="entry name" value="FHA DOMAIN-CONTAINING PROTEIN"/>
    <property type="match status" value="1"/>
</dbReference>
<keyword evidence="4" id="KW-1185">Reference proteome</keyword>
<feature type="region of interest" description="Disordered" evidence="1">
    <location>
        <begin position="508"/>
        <end position="855"/>
    </location>
</feature>
<feature type="compositionally biased region" description="Low complexity" evidence="1">
    <location>
        <begin position="347"/>
        <end position="360"/>
    </location>
</feature>
<evidence type="ECO:0000256" key="1">
    <source>
        <dbReference type="SAM" id="MobiDB-lite"/>
    </source>
</evidence>
<organism evidence="3 4">
    <name type="scientific">Nephila pilipes</name>
    <name type="common">Giant wood spider</name>
    <name type="synonym">Nephila maculata</name>
    <dbReference type="NCBI Taxonomy" id="299642"/>
    <lineage>
        <taxon>Eukaryota</taxon>
        <taxon>Metazoa</taxon>
        <taxon>Ecdysozoa</taxon>
        <taxon>Arthropoda</taxon>
        <taxon>Chelicerata</taxon>
        <taxon>Arachnida</taxon>
        <taxon>Araneae</taxon>
        <taxon>Araneomorphae</taxon>
        <taxon>Entelegynae</taxon>
        <taxon>Araneoidea</taxon>
        <taxon>Nephilidae</taxon>
        <taxon>Nephila</taxon>
    </lineage>
</organism>
<protein>
    <submittedName>
        <fullName evidence="3">Centrosomal protein of 170 kDa protein B</fullName>
    </submittedName>
</protein>
<dbReference type="Proteomes" id="UP000887013">
    <property type="component" value="Unassembled WGS sequence"/>
</dbReference>
<dbReference type="InterPro" id="IPR051176">
    <property type="entry name" value="Cent_Immune-Sig_Mod"/>
</dbReference>
<evidence type="ECO:0000259" key="2">
    <source>
        <dbReference type="PROSITE" id="PS50006"/>
    </source>
</evidence>
<dbReference type="EMBL" id="BMAW01054086">
    <property type="protein sequence ID" value="GFS94432.1"/>
    <property type="molecule type" value="Genomic_DNA"/>
</dbReference>
<dbReference type="Gene3D" id="2.60.200.20">
    <property type="match status" value="1"/>
</dbReference>
<feature type="compositionally biased region" description="Basic and acidic residues" evidence="1">
    <location>
        <begin position="838"/>
        <end position="852"/>
    </location>
</feature>
<sequence>MSKKADNSWVLVGKDGRTHDLSHGMIFIGREECDIVLQAASADKRHAVLCYNNGEQKFHIKDLNSLTGTYVNGIRIPEQTYVKLKRLDCIRFGYGPDVFYLEKSSSATSPSKEEVPKFPEKEDIKSDAVVETSKSEKLPLKLDESSVKKTSHSSELPSLTREDNPPDTLPLNLPNNRQQDKDWDWIGQDGALSDSPDKSISFKSISLTFVRPDVFYLEKSSSATSPSKEEVPKFPEKEDIKSDAVVETSKSEKLPLKLDESSVKKTSHSSELPSLTREDNPPDTLPLNLPNNRQQDKDWDWIGQDGALSDSPDYSQRSETSSCSAPPNCGTTTGDERDTGSAHSSPAATAFTIAFETEANTPRKKLGIRDSISKFAPNKLDSENRVSFQKNSKTEPSPKKLPLTDAKPPIPKARTQFGTADLKDINEEIGKITDSTSFLIKKMLNGEISPEAPEELNNKEKHHPTGQNDVDERSEAGTYTVETEQADCDVEEARKKIDEVFGVIQLSNSVQSSSYSSSTTSSSNKQIPRLNGRLKQPILKTSINPKQRESGMNWSSTGKTYGRTRGQGPTPAASTESLNHSDTLPRSLQRTRKISDPPSTPDRTRRAKLASSPKSPGKAKTPSTLKSPGSLSNNLSAAPSSRESLNRDEMTRRHSTDSRSEGSKSPHTSVQWQKVPWNLSGSDLDLDRSKSENNSILSDTSTEPSSHSSHSGQGRPDQGPQMRLNRAFALRRARLEAESGKKGKENRTSTASSQPKPMKKSGKLSSSTSTLRDDSSSGGGGSSSSKMSFRLSSNITKPFAGRQLGPQCSDPLKRKNELKAGHRRIDSDPGKGIPIWKTETRPVTSDHDDKGVGKSIPMDLSLDETRLQTFHRSVSCSIVNETDVPKSKLYHRGTSHRDFPATLIKNLDSIMSGSQIVSSHNMDDYQCRSSSKEITALDSLVISAIHQLASKLWSNSKHLLERERKKCPKGSDTWLMIDEVLPQGPVTGTPEDGDFTKDLSSILKNLKRVEQGLDVLSSILENGHDPEPGVNMQEKAPLPQNFFVVNM</sequence>
<dbReference type="AlphaFoldDB" id="A0A8X6N4L3"/>
<feature type="compositionally biased region" description="Low complexity" evidence="1">
    <location>
        <begin position="630"/>
        <end position="641"/>
    </location>
</feature>
<reference evidence="3" key="1">
    <citation type="submission" date="2020-08" db="EMBL/GenBank/DDBJ databases">
        <title>Multicomponent nature underlies the extraordinary mechanical properties of spider dragline silk.</title>
        <authorList>
            <person name="Kono N."/>
            <person name="Nakamura H."/>
            <person name="Mori M."/>
            <person name="Yoshida Y."/>
            <person name="Ohtoshi R."/>
            <person name="Malay A.D."/>
            <person name="Moran D.A.P."/>
            <person name="Tomita M."/>
            <person name="Numata K."/>
            <person name="Arakawa K."/>
        </authorList>
    </citation>
    <scope>NUCLEOTIDE SEQUENCE</scope>
</reference>
<name>A0A8X6N4L3_NEPPI</name>
<dbReference type="Pfam" id="PF00498">
    <property type="entry name" value="FHA"/>
    <property type="match status" value="1"/>
</dbReference>
<comment type="caution">
    <text evidence="3">The sequence shown here is derived from an EMBL/GenBank/DDBJ whole genome shotgun (WGS) entry which is preliminary data.</text>
</comment>
<feature type="compositionally biased region" description="Basic and acidic residues" evidence="1">
    <location>
        <begin position="811"/>
        <end position="829"/>
    </location>
</feature>
<feature type="compositionally biased region" description="Polar residues" evidence="1">
    <location>
        <begin position="539"/>
        <end position="559"/>
    </location>
</feature>
<dbReference type="PROSITE" id="PS50006">
    <property type="entry name" value="FHA_DOMAIN"/>
    <property type="match status" value="1"/>
</dbReference>
<feature type="compositionally biased region" description="Basic and acidic residues" evidence="1">
    <location>
        <begin position="644"/>
        <end position="664"/>
    </location>
</feature>
<feature type="compositionally biased region" description="Basic and acidic residues" evidence="1">
    <location>
        <begin position="111"/>
        <end position="147"/>
    </location>
</feature>
<accession>A0A8X6N4L3</accession>
<feature type="compositionally biased region" description="Low complexity" evidence="1">
    <location>
        <begin position="508"/>
        <end position="524"/>
    </location>
</feature>
<feature type="region of interest" description="Disordered" evidence="1">
    <location>
        <begin position="105"/>
        <end position="199"/>
    </location>
</feature>
<dbReference type="SUPFAM" id="SSF49879">
    <property type="entry name" value="SMAD/FHA domain"/>
    <property type="match status" value="1"/>
</dbReference>
<feature type="compositionally biased region" description="Basic and acidic residues" evidence="1">
    <location>
        <begin position="733"/>
        <end position="747"/>
    </location>
</feature>
<dbReference type="InterPro" id="IPR008984">
    <property type="entry name" value="SMAD_FHA_dom_sf"/>
</dbReference>
<feature type="region of interest" description="Disordered" evidence="1">
    <location>
        <begin position="444"/>
        <end position="490"/>
    </location>
</feature>
<feature type="domain" description="FHA" evidence="2">
    <location>
        <begin position="10"/>
        <end position="76"/>
    </location>
</feature>
<feature type="compositionally biased region" description="Low complexity" evidence="1">
    <location>
        <begin position="783"/>
        <end position="793"/>
    </location>
</feature>
<evidence type="ECO:0000313" key="4">
    <source>
        <dbReference type="Proteomes" id="UP000887013"/>
    </source>
</evidence>
<feature type="compositionally biased region" description="Polar residues" evidence="1">
    <location>
        <begin position="572"/>
        <end position="588"/>
    </location>
</feature>
<dbReference type="SMART" id="SM00240">
    <property type="entry name" value="FHA"/>
    <property type="match status" value="1"/>
</dbReference>
<evidence type="ECO:0000313" key="3">
    <source>
        <dbReference type="EMBL" id="GFS94432.1"/>
    </source>
</evidence>
<gene>
    <name evidence="3" type="primary">cep170b</name>
    <name evidence="3" type="ORF">NPIL_487062</name>
</gene>
<dbReference type="OrthoDB" id="444265at2759"/>
<feature type="compositionally biased region" description="Polar residues" evidence="1">
    <location>
        <begin position="312"/>
        <end position="333"/>
    </location>
</feature>
<dbReference type="InterPro" id="IPR000253">
    <property type="entry name" value="FHA_dom"/>
</dbReference>